<sequence length="328" mass="35301">MLSNTAAWLTAEKATPLEVKEAPYTSPGENEILIRNGAVAINPVDWAIQARGSALFSWLKYPTILGSDIAGEVVEVGSAVTRFKVGDRVLGMATDPNEPSRRGFQTYTILESNMAAQIPDELSYEDACVIPMGISVGACGLFQKDMLALEYPTLFPNPTGKTLLIWEGYEVISTSSPENFDLVKKLGACQVFDYKSPCVIDDLIMAFKGKDCAGAVAIGDVMAMFSGVAEACIEVVSRIEGTKFVALTMPVPPNLPEGAETKFIWGTSLKDNELGKIIYEDFLPEALAKGKYVAAPQSLIVGKGLEYLQEALDVQKKGVSAKKVVVSL</sequence>
<dbReference type="Proteomes" id="UP000785200">
    <property type="component" value="Unassembled WGS sequence"/>
</dbReference>
<dbReference type="EMBL" id="VNKQ01000015">
    <property type="protein sequence ID" value="KAG0646664.1"/>
    <property type="molecule type" value="Genomic_DNA"/>
</dbReference>
<protein>
    <submittedName>
        <fullName evidence="4">Dehydrogenase azaJ</fullName>
    </submittedName>
</protein>
<keyword evidence="2" id="KW-0560">Oxidoreductase</keyword>
<dbReference type="SUPFAM" id="SSF50129">
    <property type="entry name" value="GroES-like"/>
    <property type="match status" value="1"/>
</dbReference>
<dbReference type="AlphaFoldDB" id="A0A9P7AUD2"/>
<evidence type="ECO:0000256" key="1">
    <source>
        <dbReference type="ARBA" id="ARBA00008072"/>
    </source>
</evidence>
<dbReference type="Gene3D" id="3.40.50.720">
    <property type="entry name" value="NAD(P)-binding Rossmann-like Domain"/>
    <property type="match status" value="1"/>
</dbReference>
<proteinExistence type="inferred from homology"/>
<dbReference type="PANTHER" id="PTHR45348">
    <property type="entry name" value="HYPOTHETICAL OXIDOREDUCTASE (EUROFUNG)"/>
    <property type="match status" value="1"/>
</dbReference>
<reference evidence="4" key="1">
    <citation type="submission" date="2019-07" db="EMBL/GenBank/DDBJ databases">
        <title>Hyphodiscus hymeniophilus genome sequencing and assembly.</title>
        <authorList>
            <person name="Kramer G."/>
            <person name="Nodwell J."/>
        </authorList>
    </citation>
    <scope>NUCLEOTIDE SEQUENCE</scope>
    <source>
        <strain evidence="4">ATCC 34498</strain>
    </source>
</reference>
<evidence type="ECO:0000256" key="2">
    <source>
        <dbReference type="ARBA" id="ARBA00023002"/>
    </source>
</evidence>
<dbReference type="SUPFAM" id="SSF51735">
    <property type="entry name" value="NAD(P)-binding Rossmann-fold domains"/>
    <property type="match status" value="1"/>
</dbReference>
<gene>
    <name evidence="4" type="ORF">D0Z07_7420</name>
</gene>
<dbReference type="GO" id="GO:0016651">
    <property type="term" value="F:oxidoreductase activity, acting on NAD(P)H"/>
    <property type="evidence" value="ECO:0007669"/>
    <property type="project" value="InterPro"/>
</dbReference>
<dbReference type="InterPro" id="IPR011032">
    <property type="entry name" value="GroES-like_sf"/>
</dbReference>
<dbReference type="InterPro" id="IPR036291">
    <property type="entry name" value="NAD(P)-bd_dom_sf"/>
</dbReference>
<dbReference type="PANTHER" id="PTHR45348:SF2">
    <property type="entry name" value="ZINC-TYPE ALCOHOL DEHYDROGENASE-LIKE PROTEIN C2E1P3.01"/>
    <property type="match status" value="1"/>
</dbReference>
<organism evidence="4 5">
    <name type="scientific">Hyphodiscus hymeniophilus</name>
    <dbReference type="NCBI Taxonomy" id="353542"/>
    <lineage>
        <taxon>Eukaryota</taxon>
        <taxon>Fungi</taxon>
        <taxon>Dikarya</taxon>
        <taxon>Ascomycota</taxon>
        <taxon>Pezizomycotina</taxon>
        <taxon>Leotiomycetes</taxon>
        <taxon>Helotiales</taxon>
        <taxon>Hyphodiscaceae</taxon>
        <taxon>Hyphodiscus</taxon>
    </lineage>
</organism>
<accession>A0A9P7AUD2</accession>
<dbReference type="CDD" id="cd08249">
    <property type="entry name" value="enoyl_reductase_like"/>
    <property type="match status" value="1"/>
</dbReference>
<evidence type="ECO:0000313" key="4">
    <source>
        <dbReference type="EMBL" id="KAG0646664.1"/>
    </source>
</evidence>
<dbReference type="SMART" id="SM00829">
    <property type="entry name" value="PKS_ER"/>
    <property type="match status" value="1"/>
</dbReference>
<dbReference type="Gene3D" id="3.90.180.10">
    <property type="entry name" value="Medium-chain alcohol dehydrogenases, catalytic domain"/>
    <property type="match status" value="1"/>
</dbReference>
<feature type="domain" description="Enoyl reductase (ER)" evidence="3">
    <location>
        <begin position="14"/>
        <end position="326"/>
    </location>
</feature>
<dbReference type="Pfam" id="PF08240">
    <property type="entry name" value="ADH_N"/>
    <property type="match status" value="1"/>
</dbReference>
<dbReference type="InterPro" id="IPR047122">
    <property type="entry name" value="Trans-enoyl_RdTase-like"/>
</dbReference>
<evidence type="ECO:0000313" key="5">
    <source>
        <dbReference type="Proteomes" id="UP000785200"/>
    </source>
</evidence>
<comment type="similarity">
    <text evidence="1">Belongs to the zinc-containing alcohol dehydrogenase family.</text>
</comment>
<name>A0A9P7AUD2_9HELO</name>
<dbReference type="InterPro" id="IPR013154">
    <property type="entry name" value="ADH-like_N"/>
</dbReference>
<dbReference type="OrthoDB" id="48317at2759"/>
<keyword evidence="5" id="KW-1185">Reference proteome</keyword>
<evidence type="ECO:0000259" key="3">
    <source>
        <dbReference type="SMART" id="SM00829"/>
    </source>
</evidence>
<comment type="caution">
    <text evidence="4">The sequence shown here is derived from an EMBL/GenBank/DDBJ whole genome shotgun (WGS) entry which is preliminary data.</text>
</comment>
<dbReference type="InterPro" id="IPR020843">
    <property type="entry name" value="ER"/>
</dbReference>